<dbReference type="Gene3D" id="1.25.40.10">
    <property type="entry name" value="Tetratricopeptide repeat domain"/>
    <property type="match status" value="1"/>
</dbReference>
<dbReference type="SUPFAM" id="SSF52266">
    <property type="entry name" value="SGNH hydrolase"/>
    <property type="match status" value="1"/>
</dbReference>
<dbReference type="SUPFAM" id="SSF48452">
    <property type="entry name" value="TPR-like"/>
    <property type="match status" value="1"/>
</dbReference>
<dbReference type="InterPro" id="IPR051532">
    <property type="entry name" value="Ester_Hydrolysis_Enzymes"/>
</dbReference>
<comment type="caution">
    <text evidence="1">The sequence shown here is derived from an EMBL/GenBank/DDBJ whole genome shotgun (WGS) entry which is preliminary data.</text>
</comment>
<reference evidence="1" key="1">
    <citation type="submission" date="2022-06" db="EMBL/GenBank/DDBJ databases">
        <title>Gracilimonas sp. CAU 1638 isolated from sea sediment.</title>
        <authorList>
            <person name="Kim W."/>
        </authorList>
    </citation>
    <scope>NUCLEOTIDE SEQUENCE</scope>
    <source>
        <strain evidence="1">CAU 1638</strain>
    </source>
</reference>
<dbReference type="InterPro" id="IPR036514">
    <property type="entry name" value="SGNH_hydro_sf"/>
</dbReference>
<dbReference type="PANTHER" id="PTHR30383">
    <property type="entry name" value="THIOESTERASE 1/PROTEASE 1/LYSOPHOSPHOLIPASE L1"/>
    <property type="match status" value="1"/>
</dbReference>
<dbReference type="Gene3D" id="3.40.50.1110">
    <property type="entry name" value="SGNH hydrolase"/>
    <property type="match status" value="1"/>
</dbReference>
<evidence type="ECO:0000313" key="1">
    <source>
        <dbReference type="EMBL" id="MCP9292987.1"/>
    </source>
</evidence>
<dbReference type="RefSeq" id="WP_255135886.1">
    <property type="nucleotide sequence ID" value="NZ_JANDBC010000003.1"/>
</dbReference>
<dbReference type="EMBL" id="JANDBC010000003">
    <property type="protein sequence ID" value="MCP9292987.1"/>
    <property type="molecule type" value="Genomic_DNA"/>
</dbReference>
<dbReference type="Proteomes" id="UP001139125">
    <property type="component" value="Unassembled WGS sequence"/>
</dbReference>
<protein>
    <submittedName>
        <fullName evidence="1">GDSL-type esterase/lipase family protein</fullName>
    </submittedName>
</protein>
<name>A0A9X2L658_9BACT</name>
<dbReference type="InterPro" id="IPR011990">
    <property type="entry name" value="TPR-like_helical_dom_sf"/>
</dbReference>
<proteinExistence type="predicted"/>
<keyword evidence="2" id="KW-1185">Reference proteome</keyword>
<organism evidence="1 2">
    <name type="scientific">Gracilimonas sediminicola</name>
    <dbReference type="NCBI Taxonomy" id="2952158"/>
    <lineage>
        <taxon>Bacteria</taxon>
        <taxon>Pseudomonadati</taxon>
        <taxon>Balneolota</taxon>
        <taxon>Balneolia</taxon>
        <taxon>Balneolales</taxon>
        <taxon>Balneolaceae</taxon>
        <taxon>Gracilimonas</taxon>
    </lineage>
</organism>
<accession>A0A9X2L658</accession>
<gene>
    <name evidence="1" type="ORF">NM125_15460</name>
</gene>
<dbReference type="PANTHER" id="PTHR30383:SF5">
    <property type="entry name" value="SGNH HYDROLASE-TYPE ESTERASE DOMAIN-CONTAINING PROTEIN"/>
    <property type="match status" value="1"/>
</dbReference>
<dbReference type="GO" id="GO:0004622">
    <property type="term" value="F:phosphatidylcholine lysophospholipase activity"/>
    <property type="evidence" value="ECO:0007669"/>
    <property type="project" value="TreeGrafter"/>
</dbReference>
<dbReference type="AlphaFoldDB" id="A0A9X2L658"/>
<evidence type="ECO:0000313" key="2">
    <source>
        <dbReference type="Proteomes" id="UP001139125"/>
    </source>
</evidence>
<sequence>MKKIVFWAFTILFPVFLFLLLELGLRLGGYNEDAQELFVEVAIQPEYVVVNPAFVSRYFPAFTPDVAKNPFLKEKDNQTFRVFVLGGSSTQGFPYNFYSSFSSQLQQRLQMETVGLGVEVINLGMTAVNSFVLWDLSKRLLDYDPDAILIYAGHNEYYGSFGVGSTQFGFGKGVGLKRLILNLKNWRLYQLIEDTLRPDGDGNANNRTLMARVVKESGIPVNSELYQAGVRQFEENLSDILELFSDQSIPVFVGTVTSNLKDQPPLGNGEAALSKYSEGNDYFDSGSIDSARVAYLKAKEYDDIRFRAPGKMNDVIRKATKEYKAYLVDVNLASAKASESSIQDSSFFTDHLHPDWEAHQLIADLYFESLRENMDRISEAYTVNPLYDNTSISEFEKIYANVQIKRLKAGYPFKKGLTGQQEFAQFQNEYNNYLSRSYIDSIAASSWRMQRDIPLALTDVINYENNQTDTISVLQHYRDFVHWQLFNTDLLKKSVNYAINDREYDSYSVSILHTILSIEREDPFFANTLAALYLLHEDLERSEFWLQKVKERDEDSILLWYSYARLYALKGDTTNAKKAFEKYIRLRNEQ</sequence>